<comment type="similarity">
    <text evidence="2 6">Belongs to the pseudouridine synthase RluA family.</text>
</comment>
<evidence type="ECO:0000313" key="8">
    <source>
        <dbReference type="EMBL" id="AKM54311.1"/>
    </source>
</evidence>
<dbReference type="CDD" id="cd00165">
    <property type="entry name" value="S4"/>
    <property type="match status" value="1"/>
</dbReference>
<evidence type="ECO:0000256" key="4">
    <source>
        <dbReference type="PIRSR" id="PIRSR606225-1"/>
    </source>
</evidence>
<evidence type="ECO:0000313" key="9">
    <source>
        <dbReference type="Proteomes" id="UP000035661"/>
    </source>
</evidence>
<evidence type="ECO:0000256" key="3">
    <source>
        <dbReference type="ARBA" id="ARBA00023235"/>
    </source>
</evidence>
<dbReference type="STRING" id="315358.SERIO_v1c07490"/>
<keyword evidence="3 6" id="KW-0413">Isomerase</keyword>
<evidence type="ECO:0000256" key="5">
    <source>
        <dbReference type="PROSITE-ProRule" id="PRU00182"/>
    </source>
</evidence>
<dbReference type="RefSeq" id="WP_047791532.1">
    <property type="nucleotide sequence ID" value="NZ_CP011856.1"/>
</dbReference>
<dbReference type="EC" id="5.4.99.-" evidence="6"/>
<dbReference type="PROSITE" id="PS50889">
    <property type="entry name" value="S4"/>
    <property type="match status" value="1"/>
</dbReference>
<reference evidence="8 9" key="1">
    <citation type="journal article" date="2015" name="Genome Biol. Evol.">
        <title>Found and Lost: The Fates of Horizontally Acquired Genes in Arthropod-Symbiotic Spiroplasma.</title>
        <authorList>
            <person name="Lo W.S."/>
            <person name="Gasparich G.E."/>
            <person name="Kuo C.H."/>
        </authorList>
    </citation>
    <scope>NUCLEOTIDE SEQUENCE [LARGE SCALE GENOMIC DNA]</scope>
    <source>
        <strain evidence="9">TDA-040725-5</strain>
    </source>
</reference>
<evidence type="ECO:0000259" key="7">
    <source>
        <dbReference type="SMART" id="SM00363"/>
    </source>
</evidence>
<keyword evidence="5" id="KW-0694">RNA-binding</keyword>
<dbReference type="NCBIfam" id="TIGR00005">
    <property type="entry name" value="rluA_subfam"/>
    <property type="match status" value="1"/>
</dbReference>
<comment type="function">
    <text evidence="6">Responsible for synthesis of pseudouridine from uracil.</text>
</comment>
<dbReference type="SUPFAM" id="SSF55120">
    <property type="entry name" value="Pseudouridine synthase"/>
    <property type="match status" value="1"/>
</dbReference>
<dbReference type="Gene3D" id="3.30.2350.10">
    <property type="entry name" value="Pseudouridine synthase"/>
    <property type="match status" value="1"/>
</dbReference>
<dbReference type="KEGG" id="seri:SERIO_v1c07490"/>
<dbReference type="SUPFAM" id="SSF55174">
    <property type="entry name" value="Alpha-L RNA-binding motif"/>
    <property type="match status" value="1"/>
</dbReference>
<dbReference type="InterPro" id="IPR050188">
    <property type="entry name" value="RluA_PseudoU_synthase"/>
</dbReference>
<comment type="catalytic activity">
    <reaction evidence="1 6">
        <text>a uridine in RNA = a pseudouridine in RNA</text>
        <dbReference type="Rhea" id="RHEA:48348"/>
        <dbReference type="Rhea" id="RHEA-COMP:12068"/>
        <dbReference type="Rhea" id="RHEA-COMP:12069"/>
        <dbReference type="ChEBI" id="CHEBI:65314"/>
        <dbReference type="ChEBI" id="CHEBI:65315"/>
    </reaction>
</comment>
<evidence type="ECO:0000256" key="1">
    <source>
        <dbReference type="ARBA" id="ARBA00000073"/>
    </source>
</evidence>
<dbReference type="GO" id="GO:0120159">
    <property type="term" value="F:rRNA pseudouridine synthase activity"/>
    <property type="evidence" value="ECO:0007669"/>
    <property type="project" value="UniProtKB-ARBA"/>
</dbReference>
<dbReference type="Pfam" id="PF01479">
    <property type="entry name" value="S4"/>
    <property type="match status" value="1"/>
</dbReference>
<dbReference type="PANTHER" id="PTHR21600">
    <property type="entry name" value="MITOCHONDRIAL RNA PSEUDOURIDINE SYNTHASE"/>
    <property type="match status" value="1"/>
</dbReference>
<reference evidence="9" key="2">
    <citation type="submission" date="2015-06" db="EMBL/GenBank/DDBJ databases">
        <title>Complete genome sequence of Spiroplasma eriocheiris TDA-040725-5 (DSM 21848).</title>
        <authorList>
            <person name="Lo W.-S."/>
            <person name="Kuo C.-H."/>
        </authorList>
    </citation>
    <scope>NUCLEOTIDE SEQUENCE [LARGE SCALE GENOMIC DNA]</scope>
    <source>
        <strain evidence="9">TDA-040725-5</strain>
    </source>
</reference>
<dbReference type="EMBL" id="CP011856">
    <property type="protein sequence ID" value="AKM54311.1"/>
    <property type="molecule type" value="Genomic_DNA"/>
</dbReference>
<dbReference type="PANTHER" id="PTHR21600:SF44">
    <property type="entry name" value="RIBOSOMAL LARGE SUBUNIT PSEUDOURIDINE SYNTHASE D"/>
    <property type="match status" value="1"/>
</dbReference>
<dbReference type="SMART" id="SM00363">
    <property type="entry name" value="S4"/>
    <property type="match status" value="1"/>
</dbReference>
<dbReference type="Proteomes" id="UP000035661">
    <property type="component" value="Chromosome"/>
</dbReference>
<dbReference type="GO" id="GO:0003723">
    <property type="term" value="F:RNA binding"/>
    <property type="evidence" value="ECO:0007669"/>
    <property type="project" value="UniProtKB-KW"/>
</dbReference>
<dbReference type="GO" id="GO:0000455">
    <property type="term" value="P:enzyme-directed rRNA pseudouridine synthesis"/>
    <property type="evidence" value="ECO:0007669"/>
    <property type="project" value="TreeGrafter"/>
</dbReference>
<dbReference type="AlphaFoldDB" id="A0A0H3XK98"/>
<evidence type="ECO:0000256" key="2">
    <source>
        <dbReference type="ARBA" id="ARBA00010876"/>
    </source>
</evidence>
<dbReference type="InterPro" id="IPR002942">
    <property type="entry name" value="S4_RNA-bd"/>
</dbReference>
<dbReference type="PROSITE" id="PS01129">
    <property type="entry name" value="PSI_RLU"/>
    <property type="match status" value="1"/>
</dbReference>
<dbReference type="InterPro" id="IPR036986">
    <property type="entry name" value="S4_RNA-bd_sf"/>
</dbReference>
<dbReference type="CDD" id="cd02869">
    <property type="entry name" value="PseudoU_synth_RluA_like"/>
    <property type="match status" value="1"/>
</dbReference>
<dbReference type="Pfam" id="PF00849">
    <property type="entry name" value="PseudoU_synth_2"/>
    <property type="match status" value="1"/>
</dbReference>
<dbReference type="InterPro" id="IPR006224">
    <property type="entry name" value="PsdUridine_synth_RluA-like_CS"/>
</dbReference>
<name>A0A0H3XK98_9MOLU</name>
<evidence type="ECO:0000256" key="6">
    <source>
        <dbReference type="RuleBase" id="RU362028"/>
    </source>
</evidence>
<dbReference type="Gene3D" id="3.10.290.10">
    <property type="entry name" value="RNA-binding S4 domain"/>
    <property type="match status" value="1"/>
</dbReference>
<sequence length="312" mass="35649">MNNKEIISDQEMRIDKYLQQYFSNSSEPISRTKIQTLINNHQILVNNTIVTNNYQLKINDHIQILVPVGEDQPSAIKPQPMELSIIYEDEDLMVIDKPNNLVVHPAPGHYEGTLVNGLLALDRKWSTIGGAERPGIVHRIDRQTTGLLVVAKNDFAHQHLQEQIQQKTMHRQYLAIVHGVIAVDKAKITAPIGRDSNDRKKMNVTSKNSKNAITNIVVIQRFKDYTYIECNLETGRTHQIRVHLKYINHPVLGDPLYGYPEDKSIPFGQYLHAYQLVLTQPHTGEQLTFTSELPIEFRNKLAELAEKGTSYE</sequence>
<dbReference type="InterPro" id="IPR020103">
    <property type="entry name" value="PsdUridine_synth_cat_dom_sf"/>
</dbReference>
<keyword evidence="9" id="KW-1185">Reference proteome</keyword>
<gene>
    <name evidence="8" type="primary">rluD</name>
    <name evidence="8" type="ORF">SERIO_v1c07490</name>
</gene>
<dbReference type="PATRIC" id="fig|743698.3.peg.752"/>
<feature type="domain" description="RNA-binding S4" evidence="7">
    <location>
        <begin position="12"/>
        <end position="73"/>
    </location>
</feature>
<organism evidence="8 9">
    <name type="scientific">Spiroplasma eriocheiris</name>
    <dbReference type="NCBI Taxonomy" id="315358"/>
    <lineage>
        <taxon>Bacteria</taxon>
        <taxon>Bacillati</taxon>
        <taxon>Mycoplasmatota</taxon>
        <taxon>Mollicutes</taxon>
        <taxon>Entomoplasmatales</taxon>
        <taxon>Spiroplasmataceae</taxon>
        <taxon>Spiroplasma</taxon>
    </lineage>
</organism>
<protein>
    <recommendedName>
        <fullName evidence="6">Pseudouridine synthase</fullName>
        <ecNumber evidence="6">5.4.99.-</ecNumber>
    </recommendedName>
</protein>
<dbReference type="InterPro" id="IPR006145">
    <property type="entry name" value="PsdUridine_synth_RsuA/RluA"/>
</dbReference>
<proteinExistence type="inferred from homology"/>
<feature type="active site" evidence="4">
    <location>
        <position position="141"/>
    </location>
</feature>
<dbReference type="InterPro" id="IPR006225">
    <property type="entry name" value="PsdUridine_synth_RluC/D"/>
</dbReference>
<accession>A0A0H3XK98</accession>